<evidence type="ECO:0000256" key="3">
    <source>
        <dbReference type="ARBA" id="ARBA00022525"/>
    </source>
</evidence>
<keyword evidence="3" id="KW-0964">Secreted</keyword>
<accession>A0ABR2CHT9</accession>
<dbReference type="InterPro" id="IPR051238">
    <property type="entry name" value="GDSL_esterase/lipase"/>
</dbReference>
<feature type="signal peptide" evidence="8">
    <location>
        <begin position="1"/>
        <end position="21"/>
    </location>
</feature>
<comment type="caution">
    <text evidence="9">The sequence shown here is derived from an EMBL/GenBank/DDBJ whole genome shotgun (WGS) entry which is preliminary data.</text>
</comment>
<evidence type="ECO:0000256" key="8">
    <source>
        <dbReference type="SAM" id="SignalP"/>
    </source>
</evidence>
<dbReference type="Proteomes" id="UP001472677">
    <property type="component" value="Unassembled WGS sequence"/>
</dbReference>
<keyword evidence="4 8" id="KW-0732">Signal</keyword>
<evidence type="ECO:0000313" key="10">
    <source>
        <dbReference type="Proteomes" id="UP001472677"/>
    </source>
</evidence>
<evidence type="ECO:0000256" key="7">
    <source>
        <dbReference type="ARBA" id="ARBA00023098"/>
    </source>
</evidence>
<keyword evidence="5" id="KW-0378">Hydrolase</keyword>
<dbReference type="Gene3D" id="3.40.50.1110">
    <property type="entry name" value="SGNH hydrolase"/>
    <property type="match status" value="1"/>
</dbReference>
<keyword evidence="7" id="KW-0443">Lipid metabolism</keyword>
<proteinExistence type="inferred from homology"/>
<evidence type="ECO:0000256" key="6">
    <source>
        <dbReference type="ARBA" id="ARBA00022963"/>
    </source>
</evidence>
<dbReference type="InterPro" id="IPR001087">
    <property type="entry name" value="GDSL"/>
</dbReference>
<keyword evidence="6" id="KW-0442">Lipid degradation</keyword>
<protein>
    <submittedName>
        <fullName evidence="9">Uncharacterized protein</fullName>
    </submittedName>
</protein>
<sequence length="407" mass="45410">MASSPLSFLALFLLSLGPIFADSKPLPPLPVPPFHIRQAKILRYLGLHKRSIKLPALYVFGDSFVDAGNNQYLHTPSNANYLPYGIDFGGVPTGRSTNGRAIVDFIAQVSGLPFPPPVMGLSESQRKNITTGFNYASASGGISHIPPALAPIFVSYPIGFEICRRDESFDSYMSKSLFFIHMGTNDLGIYWEFGKLHTVFPKVKDYTRLLSKEFCSGLEAMYHLGARKFVVNNVLPFGHQPVNHHLIMPGISSAEDMNRRAASFNKNLSKVLKKLNKSLKGSTFVLFDTYKLFEDVLAHPAAYGFMNVVDSCCIDKSGNQTRPCLPNSVPCSDRASRVFFDPFHPSESFNFLWLRRLLKDNSSSPCLITNRFTRLSSRHNDSNFSVIRSTRHSTSSARRLKLSVPNE</sequence>
<dbReference type="InterPro" id="IPR036514">
    <property type="entry name" value="SGNH_hydro_sf"/>
</dbReference>
<comment type="similarity">
    <text evidence="2">Belongs to the 'GDSL' lipolytic enzyme family.</text>
</comment>
<feature type="chain" id="PRO_5045201194" evidence="8">
    <location>
        <begin position="22"/>
        <end position="407"/>
    </location>
</feature>
<reference evidence="9 10" key="1">
    <citation type="journal article" date="2024" name="G3 (Bethesda)">
        <title>Genome assembly of Hibiscus sabdariffa L. provides insights into metabolisms of medicinal natural products.</title>
        <authorList>
            <person name="Kim T."/>
        </authorList>
    </citation>
    <scope>NUCLEOTIDE SEQUENCE [LARGE SCALE GENOMIC DNA]</scope>
    <source>
        <strain evidence="9">TK-2024</strain>
        <tissue evidence="9">Old leaves</tissue>
    </source>
</reference>
<gene>
    <name evidence="9" type="ORF">V6N12_012220</name>
</gene>
<evidence type="ECO:0000256" key="4">
    <source>
        <dbReference type="ARBA" id="ARBA00022729"/>
    </source>
</evidence>
<evidence type="ECO:0000256" key="2">
    <source>
        <dbReference type="ARBA" id="ARBA00008668"/>
    </source>
</evidence>
<evidence type="ECO:0000256" key="5">
    <source>
        <dbReference type="ARBA" id="ARBA00022801"/>
    </source>
</evidence>
<dbReference type="Pfam" id="PF00657">
    <property type="entry name" value="Lipase_GDSL"/>
    <property type="match status" value="1"/>
</dbReference>
<dbReference type="PANTHER" id="PTHR45650:SF24">
    <property type="entry name" value="GDSL ESTERASE_LIPASE 7-LIKE"/>
    <property type="match status" value="1"/>
</dbReference>
<keyword evidence="10" id="KW-1185">Reference proteome</keyword>
<evidence type="ECO:0000256" key="1">
    <source>
        <dbReference type="ARBA" id="ARBA00004613"/>
    </source>
</evidence>
<evidence type="ECO:0000313" key="9">
    <source>
        <dbReference type="EMBL" id="KAK8518986.1"/>
    </source>
</evidence>
<dbReference type="PANTHER" id="PTHR45650">
    <property type="entry name" value="GDSL-LIKE LIPASE/ACYLHYDROLASE-RELATED"/>
    <property type="match status" value="1"/>
</dbReference>
<name>A0ABR2CHT9_9ROSI</name>
<dbReference type="EMBL" id="JBBPBM010000052">
    <property type="protein sequence ID" value="KAK8518986.1"/>
    <property type="molecule type" value="Genomic_DNA"/>
</dbReference>
<organism evidence="9 10">
    <name type="scientific">Hibiscus sabdariffa</name>
    <name type="common">roselle</name>
    <dbReference type="NCBI Taxonomy" id="183260"/>
    <lineage>
        <taxon>Eukaryota</taxon>
        <taxon>Viridiplantae</taxon>
        <taxon>Streptophyta</taxon>
        <taxon>Embryophyta</taxon>
        <taxon>Tracheophyta</taxon>
        <taxon>Spermatophyta</taxon>
        <taxon>Magnoliopsida</taxon>
        <taxon>eudicotyledons</taxon>
        <taxon>Gunneridae</taxon>
        <taxon>Pentapetalae</taxon>
        <taxon>rosids</taxon>
        <taxon>malvids</taxon>
        <taxon>Malvales</taxon>
        <taxon>Malvaceae</taxon>
        <taxon>Malvoideae</taxon>
        <taxon>Hibiscus</taxon>
    </lineage>
</organism>
<comment type="subcellular location">
    <subcellularLocation>
        <location evidence="1">Secreted</location>
    </subcellularLocation>
</comment>